<feature type="compositionally biased region" description="Polar residues" evidence="3">
    <location>
        <begin position="205"/>
        <end position="226"/>
    </location>
</feature>
<dbReference type="InterPro" id="IPR023393">
    <property type="entry name" value="START-like_dom_sf"/>
</dbReference>
<feature type="domain" description="START" evidence="5">
    <location>
        <begin position="714"/>
        <end position="887"/>
    </location>
</feature>
<name>A0A2T7PNF8_POMCA</name>
<organism evidence="6 7">
    <name type="scientific">Pomacea canaliculata</name>
    <name type="common">Golden apple snail</name>
    <dbReference type="NCBI Taxonomy" id="400727"/>
    <lineage>
        <taxon>Eukaryota</taxon>
        <taxon>Metazoa</taxon>
        <taxon>Spiralia</taxon>
        <taxon>Lophotrochozoa</taxon>
        <taxon>Mollusca</taxon>
        <taxon>Gastropoda</taxon>
        <taxon>Caenogastropoda</taxon>
        <taxon>Architaenioglossa</taxon>
        <taxon>Ampullarioidea</taxon>
        <taxon>Ampullariidae</taxon>
        <taxon>Pomacea</taxon>
    </lineage>
</organism>
<feature type="compositionally biased region" description="Basic and acidic residues" evidence="3">
    <location>
        <begin position="376"/>
        <end position="390"/>
    </location>
</feature>
<evidence type="ECO:0000256" key="1">
    <source>
        <dbReference type="ARBA" id="ARBA00022468"/>
    </source>
</evidence>
<dbReference type="GO" id="GO:0008289">
    <property type="term" value="F:lipid binding"/>
    <property type="evidence" value="ECO:0007669"/>
    <property type="project" value="InterPro"/>
</dbReference>
<dbReference type="AlphaFoldDB" id="A0A2T7PNF8"/>
<evidence type="ECO:0000313" key="6">
    <source>
        <dbReference type="EMBL" id="PVD34960.1"/>
    </source>
</evidence>
<sequence length="917" mass="103965">MACSWATNDESDEEDLCALSDRWEYQKNVRRWSRKGVNNEAVELSLHPTISHDSLLADQESGSHTDDSPLLDNKMPCVPLSIETVQDRLGPSVQLEVPLVPEFKEQTLSSSHFFPVSPRLRRSASERIKSALKKMDSFKRKPKRHVVHLSPVEISGPVVTDQEGMQAKLQHLKCMDLSLPDAANRLPSSTGMSTPIYPRDKVSKTESSPLVSPVTPITATSPSLSDDPSACTHSASKSESSLSEYYAAHSQLLAIFQQHGSKHESDSRRNNGENSLLEIFLLPEDHKPGSFPRLLHNGYIDTNTSPTSTGHRPVNKQQKHLNVDDLLHENHSFEGISAKEEPSLSQTPDDEEGSNSNSSHDLSEGEDADDVSPNDSQEKVEKPSLERRDSGVGSSLTRRPSISMKDLQVWGLSVCQLLPLRQLSLLRLTAIMEKCSPASRSQWTWSVPRFMKRNKSRQFDGKNVFGVPLMVMQQRTGQPLPQCVLYAMRYLRRTAHTAVGIFRKSGVRSRIQKLRDMVEAYPDSINFDELQPYDIADLLKQYFRELPECLLTNKLSETFRSIFTYVPEVQRLEALQNAVILLPEENQEVLYSLLLFLSDIAQQADAHQMTASNLAVCFAPSLFNFVGSLTNSPRRQRKNPGIPEQHELLEQKAVHECFTFMITNCKKLFMVPSSTYSRLHLSTLCNMEPVHLDEFYATPQQPGPDFRSFGEEHIQVLLKEVHDKNRGWIVASINLTGIEVMYRKPQDNHPLKQWKCSVEIEAPPIEVLNRILHERHTWDDDLLSWLVLERLDRHADVFQYVLNCMAPHPPRVFTVLRYWRPDLAKEACAVVSQSVEHEGAPVGRQQENGVRAVELGTSFLMEPCGSGRSRLTYIARTDLRGRCPEWYNRVYGHQCALLVERLRDSFRQEADGPETKV</sequence>
<dbReference type="PANTHER" id="PTHR12659:SF7">
    <property type="entry name" value="CROSSVEINLESS C, ISOFORM C"/>
    <property type="match status" value="1"/>
</dbReference>
<dbReference type="GO" id="GO:0005096">
    <property type="term" value="F:GTPase activator activity"/>
    <property type="evidence" value="ECO:0007669"/>
    <property type="project" value="UniProtKB-KW"/>
</dbReference>
<dbReference type="SUPFAM" id="SSF48350">
    <property type="entry name" value="GTPase activation domain, GAP"/>
    <property type="match status" value="1"/>
</dbReference>
<dbReference type="Proteomes" id="UP000245119">
    <property type="component" value="Linkage Group LG3"/>
</dbReference>
<dbReference type="Pfam" id="PF00620">
    <property type="entry name" value="RhoGAP"/>
    <property type="match status" value="1"/>
</dbReference>
<dbReference type="Gene3D" id="3.30.530.20">
    <property type="match status" value="1"/>
</dbReference>
<gene>
    <name evidence="6" type="ORF">C0Q70_06241</name>
</gene>
<dbReference type="FunFam" id="3.30.530.20:FF:000009">
    <property type="entry name" value="StAR related lipid transfer domain containing 13"/>
    <property type="match status" value="1"/>
</dbReference>
<feature type="region of interest" description="Disordered" evidence="3">
    <location>
        <begin position="184"/>
        <end position="236"/>
    </location>
</feature>
<evidence type="ECO:0000313" key="7">
    <source>
        <dbReference type="Proteomes" id="UP000245119"/>
    </source>
</evidence>
<proteinExistence type="predicted"/>
<feature type="region of interest" description="Disordered" evidence="3">
    <location>
        <begin position="293"/>
        <end position="314"/>
    </location>
</feature>
<dbReference type="Gene3D" id="1.10.555.10">
    <property type="entry name" value="Rho GTPase activation protein"/>
    <property type="match status" value="1"/>
</dbReference>
<evidence type="ECO:0000256" key="3">
    <source>
        <dbReference type="SAM" id="MobiDB-lite"/>
    </source>
</evidence>
<keyword evidence="1" id="KW-0343">GTPase activation</keyword>
<accession>A0A2T7PNF8</accession>
<comment type="caution">
    <text evidence="6">The sequence shown here is derived from an EMBL/GenBank/DDBJ whole genome shotgun (WGS) entry which is preliminary data.</text>
</comment>
<dbReference type="PANTHER" id="PTHR12659">
    <property type="entry name" value="RHO-TYPE GTPASE ACTIVATING PROTEIN"/>
    <property type="match status" value="1"/>
</dbReference>
<reference evidence="6 7" key="1">
    <citation type="submission" date="2018-04" db="EMBL/GenBank/DDBJ databases">
        <title>The genome of golden apple snail Pomacea canaliculata provides insight into stress tolerance and invasive adaptation.</title>
        <authorList>
            <person name="Liu C."/>
            <person name="Liu B."/>
            <person name="Ren Y."/>
            <person name="Zhang Y."/>
            <person name="Wang H."/>
            <person name="Li S."/>
            <person name="Jiang F."/>
            <person name="Yin L."/>
            <person name="Zhang G."/>
            <person name="Qian W."/>
            <person name="Fan W."/>
        </authorList>
    </citation>
    <scope>NUCLEOTIDE SEQUENCE [LARGE SCALE GENOMIC DNA]</scope>
    <source>
        <strain evidence="6">SZHN2017</strain>
        <tissue evidence="6">Muscle</tissue>
    </source>
</reference>
<dbReference type="Pfam" id="PF01852">
    <property type="entry name" value="START"/>
    <property type="match status" value="1"/>
</dbReference>
<dbReference type="SUPFAM" id="SSF55961">
    <property type="entry name" value="Bet v1-like"/>
    <property type="match status" value="1"/>
</dbReference>
<evidence type="ECO:0000259" key="5">
    <source>
        <dbReference type="PROSITE" id="PS50848"/>
    </source>
</evidence>
<dbReference type="SMART" id="SM00324">
    <property type="entry name" value="RhoGAP"/>
    <property type="match status" value="1"/>
</dbReference>
<dbReference type="SMART" id="SM00234">
    <property type="entry name" value="START"/>
    <property type="match status" value="1"/>
</dbReference>
<dbReference type="PROSITE" id="PS50848">
    <property type="entry name" value="START"/>
    <property type="match status" value="1"/>
</dbReference>
<dbReference type="PROSITE" id="PS50238">
    <property type="entry name" value="RHOGAP"/>
    <property type="match status" value="1"/>
</dbReference>
<dbReference type="InterPro" id="IPR002913">
    <property type="entry name" value="START_lipid-bd_dom"/>
</dbReference>
<dbReference type="GO" id="GO:0030036">
    <property type="term" value="P:actin cytoskeleton organization"/>
    <property type="evidence" value="ECO:0007669"/>
    <property type="project" value="TreeGrafter"/>
</dbReference>
<keyword evidence="2" id="KW-0597">Phosphoprotein</keyword>
<feature type="region of interest" description="Disordered" evidence="3">
    <location>
        <begin position="335"/>
        <end position="398"/>
    </location>
</feature>
<dbReference type="InterPro" id="IPR000198">
    <property type="entry name" value="RhoGAP_dom"/>
</dbReference>
<evidence type="ECO:0008006" key="8">
    <source>
        <dbReference type="Google" id="ProtNLM"/>
    </source>
</evidence>
<dbReference type="InterPro" id="IPR008936">
    <property type="entry name" value="Rho_GTPase_activation_prot"/>
</dbReference>
<feature type="compositionally biased region" description="Polar residues" evidence="3">
    <location>
        <begin position="300"/>
        <end position="310"/>
    </location>
</feature>
<evidence type="ECO:0000256" key="2">
    <source>
        <dbReference type="ARBA" id="ARBA00022553"/>
    </source>
</evidence>
<keyword evidence="7" id="KW-1185">Reference proteome</keyword>
<evidence type="ECO:0000259" key="4">
    <source>
        <dbReference type="PROSITE" id="PS50238"/>
    </source>
</evidence>
<dbReference type="EMBL" id="PZQS01000003">
    <property type="protein sequence ID" value="PVD34960.1"/>
    <property type="molecule type" value="Genomic_DNA"/>
</dbReference>
<dbReference type="GO" id="GO:0035023">
    <property type="term" value="P:regulation of Rho protein signal transduction"/>
    <property type="evidence" value="ECO:0007669"/>
    <property type="project" value="TreeGrafter"/>
</dbReference>
<feature type="domain" description="Rho-GAP" evidence="4">
    <location>
        <begin position="467"/>
        <end position="669"/>
    </location>
</feature>
<dbReference type="OrthoDB" id="10003330at2759"/>
<dbReference type="STRING" id="400727.A0A2T7PNF8"/>
<dbReference type="GO" id="GO:0007165">
    <property type="term" value="P:signal transduction"/>
    <property type="evidence" value="ECO:0007669"/>
    <property type="project" value="InterPro"/>
</dbReference>
<protein>
    <recommendedName>
        <fullName evidence="8">Rho-GAP domain-containing protein</fullName>
    </recommendedName>
</protein>